<evidence type="ECO:0000313" key="2">
    <source>
        <dbReference type="Proteomes" id="UP000317365"/>
    </source>
</evidence>
<dbReference type="EMBL" id="CP036282">
    <property type="protein sequence ID" value="QDL55005.1"/>
    <property type="molecule type" value="Genomic_DNA"/>
</dbReference>
<proteinExistence type="predicted"/>
<evidence type="ECO:0000313" key="1">
    <source>
        <dbReference type="EMBL" id="QDL55005.1"/>
    </source>
</evidence>
<reference evidence="2" key="2">
    <citation type="journal article" date="2020" name="Int. J. Syst. Evol. Microbiol.">
        <title>Genomic insights into a novel species Rhodoferax aquaticus sp. nov., isolated from freshwater.</title>
        <authorList>
            <person name="Li T."/>
            <person name="Zhuo Y."/>
            <person name="Jin C.Z."/>
            <person name="Wu X."/>
            <person name="Ko S.R."/>
            <person name="Jin F.J."/>
            <person name="Ahn C.Y."/>
            <person name="Oh H.M."/>
            <person name="Lee H.G."/>
            <person name="Jin L."/>
        </authorList>
    </citation>
    <scope>NUCLEOTIDE SEQUENCE [LARGE SCALE GENOMIC DNA]</scope>
    <source>
        <strain evidence="2">Gr-4</strain>
    </source>
</reference>
<reference evidence="2" key="1">
    <citation type="submission" date="2019-02" db="EMBL/GenBank/DDBJ databases">
        <title>Complete genome sequence of Rhodoferax sp. Gr-4.</title>
        <authorList>
            <person name="Jin L."/>
        </authorList>
    </citation>
    <scope>NUCLEOTIDE SEQUENCE [LARGE SCALE GENOMIC DNA]</scope>
    <source>
        <strain evidence="2">Gr-4</strain>
    </source>
</reference>
<protein>
    <submittedName>
        <fullName evidence="1">Uncharacterized protein</fullName>
    </submittedName>
</protein>
<dbReference type="Proteomes" id="UP000317365">
    <property type="component" value="Chromosome"/>
</dbReference>
<sequence length="214" mass="24018">MANTGKRHRLKDLDERIELVRTLNSMSVKELKTTLLSPVHVSIATGRETSTLEADRAKRRKALKANPPTPIPGNSPLSLEFIEPAEGYREVQYRAYDLLGYLNRLSESAIPKINQPKSAIAATQMRGFQSWLSTAMPMDDWPFVIQEDGRPISFAQALITGTLTENCKRLTLSEFTYELMHASNKAFSKFEQAEIERTAKKPVRKASAGKRAPL</sequence>
<accession>A0A515EQW3</accession>
<dbReference type="KEGG" id="rhg:EXZ61_12985"/>
<dbReference type="RefSeq" id="WP_142812165.1">
    <property type="nucleotide sequence ID" value="NZ_CP036282.1"/>
</dbReference>
<organism evidence="1 2">
    <name type="scientific">Rhodoferax aquaticus</name>
    <dbReference type="NCBI Taxonomy" id="2527691"/>
    <lineage>
        <taxon>Bacteria</taxon>
        <taxon>Pseudomonadati</taxon>
        <taxon>Pseudomonadota</taxon>
        <taxon>Betaproteobacteria</taxon>
        <taxon>Burkholderiales</taxon>
        <taxon>Comamonadaceae</taxon>
        <taxon>Rhodoferax</taxon>
    </lineage>
</organism>
<keyword evidence="2" id="KW-1185">Reference proteome</keyword>
<name>A0A515EQW3_9BURK</name>
<dbReference type="AlphaFoldDB" id="A0A515EQW3"/>
<gene>
    <name evidence="1" type="ORF">EXZ61_12985</name>
</gene>